<feature type="domain" description="SHSP" evidence="3">
    <location>
        <begin position="33"/>
        <end position="145"/>
    </location>
</feature>
<organism evidence="4 5">
    <name type="scientific">Halanaerobium saccharolyticum</name>
    <dbReference type="NCBI Taxonomy" id="43595"/>
    <lineage>
        <taxon>Bacteria</taxon>
        <taxon>Bacillati</taxon>
        <taxon>Bacillota</taxon>
        <taxon>Clostridia</taxon>
        <taxon>Halanaerobiales</taxon>
        <taxon>Halanaerobiaceae</taxon>
        <taxon>Halanaerobium</taxon>
    </lineage>
</organism>
<name>A0A2T5RPL5_9FIRM</name>
<evidence type="ECO:0000313" key="4">
    <source>
        <dbReference type="EMBL" id="PTW01765.1"/>
    </source>
</evidence>
<dbReference type="Gene3D" id="2.60.40.790">
    <property type="match status" value="1"/>
</dbReference>
<dbReference type="Pfam" id="PF00011">
    <property type="entry name" value="HSP20"/>
    <property type="match status" value="1"/>
</dbReference>
<protein>
    <submittedName>
        <fullName evidence="4">HSP20 family protein</fullName>
    </submittedName>
</protein>
<evidence type="ECO:0000313" key="5">
    <source>
        <dbReference type="Proteomes" id="UP000244089"/>
    </source>
</evidence>
<dbReference type="OrthoDB" id="9811615at2"/>
<dbReference type="Proteomes" id="UP000244089">
    <property type="component" value="Unassembled WGS sequence"/>
</dbReference>
<dbReference type="CDD" id="cd06464">
    <property type="entry name" value="ACD_sHsps-like"/>
    <property type="match status" value="1"/>
</dbReference>
<dbReference type="InterPro" id="IPR002068">
    <property type="entry name" value="A-crystallin/Hsp20_dom"/>
</dbReference>
<dbReference type="PROSITE" id="PS01031">
    <property type="entry name" value="SHSP"/>
    <property type="match status" value="1"/>
</dbReference>
<proteinExistence type="inferred from homology"/>
<dbReference type="InterPro" id="IPR008978">
    <property type="entry name" value="HSP20-like_chaperone"/>
</dbReference>
<evidence type="ECO:0000256" key="1">
    <source>
        <dbReference type="PROSITE-ProRule" id="PRU00285"/>
    </source>
</evidence>
<accession>A0A2T5RPL5</accession>
<dbReference type="RefSeq" id="WP_108138505.1">
    <property type="nucleotide sequence ID" value="NZ_JBQPXQ010000034.1"/>
</dbReference>
<gene>
    <name evidence="4" type="ORF">C8C76_104119</name>
</gene>
<dbReference type="InterPro" id="IPR031107">
    <property type="entry name" value="Small_HSP"/>
</dbReference>
<comment type="caution">
    <text evidence="4">The sequence shown here is derived from an EMBL/GenBank/DDBJ whole genome shotgun (WGS) entry which is preliminary data.</text>
</comment>
<evidence type="ECO:0000259" key="3">
    <source>
        <dbReference type="PROSITE" id="PS01031"/>
    </source>
</evidence>
<evidence type="ECO:0000256" key="2">
    <source>
        <dbReference type="RuleBase" id="RU003616"/>
    </source>
</evidence>
<reference evidence="4 5" key="1">
    <citation type="submission" date="2018-04" db="EMBL/GenBank/DDBJ databases">
        <title>Subsurface microbial communities from deep shales in Ohio and West Virginia, USA.</title>
        <authorList>
            <person name="Wrighton K."/>
        </authorList>
    </citation>
    <scope>NUCLEOTIDE SEQUENCE [LARGE SCALE GENOMIC DNA]</scope>
    <source>
        <strain evidence="4 5">WC1</strain>
    </source>
</reference>
<dbReference type="AlphaFoldDB" id="A0A2T5RPL5"/>
<dbReference type="PANTHER" id="PTHR11527">
    <property type="entry name" value="HEAT-SHOCK PROTEIN 20 FAMILY MEMBER"/>
    <property type="match status" value="1"/>
</dbReference>
<comment type="similarity">
    <text evidence="1 2">Belongs to the small heat shock protein (HSP20) family.</text>
</comment>
<dbReference type="EMBL" id="QAXS01000004">
    <property type="protein sequence ID" value="PTW01765.1"/>
    <property type="molecule type" value="Genomic_DNA"/>
</dbReference>
<sequence length="145" mass="17173">MFNNFYGDKFDNQKERENLRPRYEYGNQGMFPYQNTEFKAFIANVYEMDDYYLIEAELPGVKKEDIEITVKKSKITIKAVRKKLCNGENDVLCQERKLGEYKRSFRFESINEDKVTAKLDNGILSIKVYKAEQKKKAEAKKIEIK</sequence>
<dbReference type="SUPFAM" id="SSF49764">
    <property type="entry name" value="HSP20-like chaperones"/>
    <property type="match status" value="1"/>
</dbReference>